<dbReference type="VEuPathDB" id="TriTrypDB:Lsey_0232_0110"/>
<dbReference type="AlphaFoldDB" id="A0A0N1III8"/>
<organism evidence="1 2">
    <name type="scientific">Leptomonas seymouri</name>
    <dbReference type="NCBI Taxonomy" id="5684"/>
    <lineage>
        <taxon>Eukaryota</taxon>
        <taxon>Discoba</taxon>
        <taxon>Euglenozoa</taxon>
        <taxon>Kinetoplastea</taxon>
        <taxon>Metakinetoplastina</taxon>
        <taxon>Trypanosomatida</taxon>
        <taxon>Trypanosomatidae</taxon>
        <taxon>Leishmaniinae</taxon>
        <taxon>Leptomonas</taxon>
    </lineage>
</organism>
<dbReference type="EMBL" id="LJSK01000232">
    <property type="protein sequence ID" value="KPI84782.1"/>
    <property type="molecule type" value="Genomic_DNA"/>
</dbReference>
<name>A0A0N1III8_LEPSE</name>
<evidence type="ECO:0008006" key="3">
    <source>
        <dbReference type="Google" id="ProtNLM"/>
    </source>
</evidence>
<accession>A0A0N1III8</accession>
<proteinExistence type="predicted"/>
<dbReference type="OMA" id="CRFWSIA"/>
<dbReference type="OrthoDB" id="271435at2759"/>
<sequence length="443" mass="48580">MDAEALRKLAQDVSSDDLAVSRDSTRKLQALLTPSQVVDLMANSATAEAMGTLLRDVEAVENPDVYRILGGVLKDVFASLTDVRRDVLFAPSSHFLLEFVVRSAAVEETTIASTMLEPLRSVMLSSVLRAEDAAFVGQLLDTHFHNDRMLRLLNCDQVDAPENPKLCTFLERSTSLLPFLLEATEGAFVNDPLLLANYLVASGVACRTVAIPSTLRKATIQVLQAHDDPLYYAFVCRFWSIALLRHEDNGSRHAAACVSAVVPFVVDSERDEAATEAAFDVLGAAATTQVGWDAVTRLLRCDGLQARLRSASSPLRLSTLNLMFSMLCSSHVVPSYFTKDVILEAWQTRTTPDDEVRLALWRVVLKVLCFDSLEKVLSAACASFLCSGAYEENITVRTLKLQAADYLVHHSTLPENVMSRLGQYIDRGLYPAGSSGVSLMTKE</sequence>
<dbReference type="InterPro" id="IPR016024">
    <property type="entry name" value="ARM-type_fold"/>
</dbReference>
<gene>
    <name evidence="1" type="ORF">ABL78_6165</name>
</gene>
<comment type="caution">
    <text evidence="1">The sequence shown here is derived from an EMBL/GenBank/DDBJ whole genome shotgun (WGS) entry which is preliminary data.</text>
</comment>
<dbReference type="Proteomes" id="UP000038009">
    <property type="component" value="Unassembled WGS sequence"/>
</dbReference>
<keyword evidence="2" id="KW-1185">Reference proteome</keyword>
<reference evidence="1 2" key="1">
    <citation type="journal article" date="2015" name="PLoS Pathog.">
        <title>Leptomonas seymouri: Adaptations to the Dixenous Life Cycle Analyzed by Genome Sequencing, Transcriptome Profiling and Co-infection with Leishmania donovani.</title>
        <authorList>
            <person name="Kraeva N."/>
            <person name="Butenko A."/>
            <person name="Hlavacova J."/>
            <person name="Kostygov A."/>
            <person name="Myskova J."/>
            <person name="Grybchuk D."/>
            <person name="Lestinova T."/>
            <person name="Votypka J."/>
            <person name="Volf P."/>
            <person name="Opperdoes F."/>
            <person name="Flegontov P."/>
            <person name="Lukes J."/>
            <person name="Yurchenko V."/>
        </authorList>
    </citation>
    <scope>NUCLEOTIDE SEQUENCE [LARGE SCALE GENOMIC DNA]</scope>
    <source>
        <strain evidence="1 2">ATCC 30220</strain>
    </source>
</reference>
<evidence type="ECO:0000313" key="2">
    <source>
        <dbReference type="Proteomes" id="UP000038009"/>
    </source>
</evidence>
<evidence type="ECO:0000313" key="1">
    <source>
        <dbReference type="EMBL" id="KPI84782.1"/>
    </source>
</evidence>
<dbReference type="SUPFAM" id="SSF48371">
    <property type="entry name" value="ARM repeat"/>
    <property type="match status" value="1"/>
</dbReference>
<protein>
    <recommendedName>
        <fullName evidence="3">26S proteasome non-ATPase regulatory subunit 5</fullName>
    </recommendedName>
</protein>